<dbReference type="Proteomes" id="UP000588586">
    <property type="component" value="Unassembled WGS sequence"/>
</dbReference>
<keyword evidence="3" id="KW-1185">Reference proteome</keyword>
<feature type="transmembrane region" description="Helical" evidence="1">
    <location>
        <begin position="182"/>
        <end position="201"/>
    </location>
</feature>
<dbReference type="AlphaFoldDB" id="A0A849HLF0"/>
<keyword evidence="1" id="KW-1133">Transmembrane helix</keyword>
<gene>
    <name evidence="2" type="ORF">HJG52_15360</name>
</gene>
<evidence type="ECO:0000313" key="2">
    <source>
        <dbReference type="EMBL" id="NNM47374.1"/>
    </source>
</evidence>
<feature type="transmembrane region" description="Helical" evidence="1">
    <location>
        <begin position="45"/>
        <end position="66"/>
    </location>
</feature>
<sequence length="222" mass="23190">MSEPAPTPAPAMVPAAAVRAQILATEHWSLLATRSMTWGEVMSRITIHLTVTSASLVVLALVAQASGFGKPFHVMAIGLASSSLILGTLTVARVHNASSDDAAMLLGMNRLRAAYLELDPGIERYLVTSANDDLTGLMRSYTMGWRRSVFSHVAASTSIFLAAVNSIVAGTLGALVADAVGGSTPVVALAGVLAGLAYLAVMLDWGRRTFAAVPWEPRFPSG</sequence>
<name>A0A849HLF0_9MICO</name>
<evidence type="ECO:0000313" key="3">
    <source>
        <dbReference type="Proteomes" id="UP000588586"/>
    </source>
</evidence>
<accession>A0A849HLF0</accession>
<comment type="caution">
    <text evidence="2">The sequence shown here is derived from an EMBL/GenBank/DDBJ whole genome shotgun (WGS) entry which is preliminary data.</text>
</comment>
<feature type="transmembrane region" description="Helical" evidence="1">
    <location>
        <begin position="72"/>
        <end position="92"/>
    </location>
</feature>
<protein>
    <submittedName>
        <fullName evidence="2">Uncharacterized protein</fullName>
    </submittedName>
</protein>
<keyword evidence="1" id="KW-0472">Membrane</keyword>
<proteinExistence type="predicted"/>
<organism evidence="2 3">
    <name type="scientific">Knoellia koreensis</name>
    <dbReference type="NCBI Taxonomy" id="2730921"/>
    <lineage>
        <taxon>Bacteria</taxon>
        <taxon>Bacillati</taxon>
        <taxon>Actinomycetota</taxon>
        <taxon>Actinomycetes</taxon>
        <taxon>Micrococcales</taxon>
        <taxon>Intrasporangiaceae</taxon>
        <taxon>Knoellia</taxon>
    </lineage>
</organism>
<dbReference type="EMBL" id="JABEPQ010000003">
    <property type="protein sequence ID" value="NNM47374.1"/>
    <property type="molecule type" value="Genomic_DNA"/>
</dbReference>
<keyword evidence="1" id="KW-0812">Transmembrane</keyword>
<feature type="transmembrane region" description="Helical" evidence="1">
    <location>
        <begin position="149"/>
        <end position="176"/>
    </location>
</feature>
<evidence type="ECO:0000256" key="1">
    <source>
        <dbReference type="SAM" id="Phobius"/>
    </source>
</evidence>
<reference evidence="2 3" key="1">
    <citation type="submission" date="2020-04" db="EMBL/GenBank/DDBJ databases">
        <title>Knoellia sp. isolate from air conditioner.</title>
        <authorList>
            <person name="Chea S."/>
            <person name="Kim D.-U."/>
        </authorList>
    </citation>
    <scope>NUCLEOTIDE SEQUENCE [LARGE SCALE GENOMIC DNA]</scope>
    <source>
        <strain evidence="2 3">DB2414S</strain>
    </source>
</reference>
<dbReference type="RefSeq" id="WP_171244181.1">
    <property type="nucleotide sequence ID" value="NZ_JABEPQ010000003.1"/>
</dbReference>